<keyword evidence="13" id="KW-1185">Reference proteome</keyword>
<dbReference type="InterPro" id="IPR027417">
    <property type="entry name" value="P-loop_NTPase"/>
</dbReference>
<dbReference type="Proteomes" id="UP000050580">
    <property type="component" value="Unassembled WGS sequence"/>
</dbReference>
<dbReference type="InterPro" id="IPR000623">
    <property type="entry name" value="Shikimate_kinase/TSH1"/>
</dbReference>
<evidence type="ECO:0000256" key="11">
    <source>
        <dbReference type="HAMAP-Rule" id="MF_00109"/>
    </source>
</evidence>
<evidence type="ECO:0000256" key="4">
    <source>
        <dbReference type="ARBA" id="ARBA00022605"/>
    </source>
</evidence>
<comment type="cofactor">
    <cofactor evidence="11">
        <name>Mg(2+)</name>
        <dbReference type="ChEBI" id="CHEBI:18420"/>
    </cofactor>
    <text evidence="11">Binds 1 Mg(2+) ion per subunit.</text>
</comment>
<feature type="binding site" evidence="11">
    <location>
        <position position="25"/>
    </location>
    <ligand>
        <name>substrate</name>
    </ligand>
</feature>
<evidence type="ECO:0000256" key="6">
    <source>
        <dbReference type="ARBA" id="ARBA00022741"/>
    </source>
</evidence>
<keyword evidence="8 11" id="KW-0067">ATP-binding</keyword>
<dbReference type="GO" id="GO:0005829">
    <property type="term" value="C:cytosol"/>
    <property type="evidence" value="ECO:0007669"/>
    <property type="project" value="TreeGrafter"/>
</dbReference>
<comment type="subunit">
    <text evidence="11">Monomer.</text>
</comment>
<dbReference type="AlphaFoldDB" id="A0A0U1Q1J7"/>
<keyword evidence="11" id="KW-0479">Metal-binding</keyword>
<dbReference type="CDD" id="cd00464">
    <property type="entry name" value="SK"/>
    <property type="match status" value="1"/>
</dbReference>
<comment type="function">
    <text evidence="11">Catalyzes the specific phosphorylation of the 3-hydroxyl group of shikimic acid using ATP as a cosubstrate.</text>
</comment>
<dbReference type="Pfam" id="PF01202">
    <property type="entry name" value="SKI"/>
    <property type="match status" value="1"/>
</dbReference>
<keyword evidence="11" id="KW-0460">Magnesium</keyword>
<dbReference type="PANTHER" id="PTHR21087">
    <property type="entry name" value="SHIKIMATE KINASE"/>
    <property type="match status" value="1"/>
</dbReference>
<dbReference type="PRINTS" id="PR01100">
    <property type="entry name" value="SHIKIMTKNASE"/>
</dbReference>
<keyword evidence="6 11" id="KW-0547">Nucleotide-binding</keyword>
<proteinExistence type="inferred from homology"/>
<accession>A0A0U1Q1J7</accession>
<evidence type="ECO:0000256" key="10">
    <source>
        <dbReference type="ARBA" id="ARBA00048567"/>
    </source>
</evidence>
<evidence type="ECO:0000256" key="2">
    <source>
        <dbReference type="ARBA" id="ARBA00006997"/>
    </source>
</evidence>
<dbReference type="PANTHER" id="PTHR21087:SF16">
    <property type="entry name" value="SHIKIMATE KINASE 1, CHLOROPLASTIC"/>
    <property type="match status" value="1"/>
</dbReference>
<dbReference type="GO" id="GO:0009073">
    <property type="term" value="P:aromatic amino acid family biosynthetic process"/>
    <property type="evidence" value="ECO:0007669"/>
    <property type="project" value="UniProtKB-KW"/>
</dbReference>
<reference evidence="12 13" key="1">
    <citation type="submission" date="2015-05" db="EMBL/GenBank/DDBJ databases">
        <title>Draft genome sequence of Lampropedia sp. CT6, isolated from the microbial mat of a hot water spring, located at Manikaran, India.</title>
        <authorList>
            <person name="Tripathi C."/>
            <person name="Rani P."/>
            <person name="Mahato N.K."/>
            <person name="Lal R."/>
        </authorList>
    </citation>
    <scope>NUCLEOTIDE SEQUENCE [LARGE SCALE GENOMIC DNA]</scope>
    <source>
        <strain evidence="12 13">CT6</strain>
    </source>
</reference>
<dbReference type="GO" id="GO:0008652">
    <property type="term" value="P:amino acid biosynthetic process"/>
    <property type="evidence" value="ECO:0007669"/>
    <property type="project" value="UniProtKB-KW"/>
</dbReference>
<comment type="subcellular location">
    <subcellularLocation>
        <location evidence="11">Cytoplasm</location>
    </subcellularLocation>
</comment>
<comment type="caution">
    <text evidence="12">The sequence shown here is derived from an EMBL/GenBank/DDBJ whole genome shotgun (WGS) entry which is preliminary data.</text>
</comment>
<dbReference type="UniPathway" id="UPA00053">
    <property type="reaction ID" value="UER00088"/>
</dbReference>
<feature type="binding site" evidence="11">
    <location>
        <position position="110"/>
    </location>
    <ligand>
        <name>ATP</name>
        <dbReference type="ChEBI" id="CHEBI:30616"/>
    </ligand>
</feature>
<comment type="catalytic activity">
    <reaction evidence="10 11">
        <text>shikimate + ATP = 3-phosphoshikimate + ADP + H(+)</text>
        <dbReference type="Rhea" id="RHEA:13121"/>
        <dbReference type="ChEBI" id="CHEBI:15378"/>
        <dbReference type="ChEBI" id="CHEBI:30616"/>
        <dbReference type="ChEBI" id="CHEBI:36208"/>
        <dbReference type="ChEBI" id="CHEBI:145989"/>
        <dbReference type="ChEBI" id="CHEBI:456216"/>
        <dbReference type="EC" id="2.7.1.71"/>
    </reaction>
</comment>
<dbReference type="GO" id="GO:0005524">
    <property type="term" value="F:ATP binding"/>
    <property type="evidence" value="ECO:0007669"/>
    <property type="project" value="UniProtKB-UniRule"/>
</dbReference>
<gene>
    <name evidence="11" type="primary">aroK</name>
    <name evidence="12" type="ORF">AAV94_04205</name>
</gene>
<dbReference type="HAMAP" id="MF_00109">
    <property type="entry name" value="Shikimate_kinase"/>
    <property type="match status" value="1"/>
</dbReference>
<evidence type="ECO:0000256" key="3">
    <source>
        <dbReference type="ARBA" id="ARBA00012154"/>
    </source>
</evidence>
<evidence type="ECO:0000313" key="12">
    <source>
        <dbReference type="EMBL" id="KKW68627.1"/>
    </source>
</evidence>
<name>A0A0U1Q1J7_9BURK</name>
<feature type="binding site" evidence="11">
    <location>
        <position position="72"/>
    </location>
    <ligand>
        <name>substrate</name>
    </ligand>
</feature>
<comment type="pathway">
    <text evidence="1 11">Metabolic intermediate biosynthesis; chorismate biosynthesis; chorismate from D-erythrose 4-phosphate and phosphoenolpyruvate: step 5/7.</text>
</comment>
<dbReference type="PROSITE" id="PS01128">
    <property type="entry name" value="SHIKIMATE_KINASE"/>
    <property type="match status" value="1"/>
</dbReference>
<organism evidence="12 13">
    <name type="scientific">Lampropedia cohaerens</name>
    <dbReference type="NCBI Taxonomy" id="1610491"/>
    <lineage>
        <taxon>Bacteria</taxon>
        <taxon>Pseudomonadati</taxon>
        <taxon>Pseudomonadota</taxon>
        <taxon>Betaproteobacteria</taxon>
        <taxon>Burkholderiales</taxon>
        <taxon>Comamonadaceae</taxon>
        <taxon>Lampropedia</taxon>
    </lineage>
</organism>
<keyword evidence="9 11" id="KW-0057">Aromatic amino acid biosynthesis</keyword>
<keyword evidence="5 11" id="KW-0808">Transferase</keyword>
<sequence length="171" mass="19257">MPAIGKTTIGRKLARCYGYAFVDLDHVIEERIGCSIREYFECMGEPAFRDIEATVLAQQVARAEPLVLSTGGGIVLRPENRAQLRCHCHVVYLHALPEALLRRVRHDRTRPLLQVHDPLRRLQELYVTRHPLYLETADVQVQADVGSMRQTLQTIERQLASLGVPPPVASG</sequence>
<dbReference type="InterPro" id="IPR031322">
    <property type="entry name" value="Shikimate/glucono_kinase"/>
</dbReference>
<dbReference type="GO" id="GO:0009423">
    <property type="term" value="P:chorismate biosynthetic process"/>
    <property type="evidence" value="ECO:0007669"/>
    <property type="project" value="UniProtKB-UniRule"/>
</dbReference>
<keyword evidence="11" id="KW-0963">Cytoplasm</keyword>
<keyword evidence="7 11" id="KW-0418">Kinase</keyword>
<dbReference type="STRING" id="1610491.AAV94_04205"/>
<dbReference type="Gene3D" id="3.40.50.300">
    <property type="entry name" value="P-loop containing nucleotide triphosphate hydrolases"/>
    <property type="match status" value="1"/>
</dbReference>
<evidence type="ECO:0000256" key="5">
    <source>
        <dbReference type="ARBA" id="ARBA00022679"/>
    </source>
</evidence>
<dbReference type="OrthoDB" id="9800332at2"/>
<evidence type="ECO:0000313" key="13">
    <source>
        <dbReference type="Proteomes" id="UP000050580"/>
    </source>
</evidence>
<evidence type="ECO:0000256" key="7">
    <source>
        <dbReference type="ARBA" id="ARBA00022777"/>
    </source>
</evidence>
<evidence type="ECO:0000256" key="9">
    <source>
        <dbReference type="ARBA" id="ARBA00023141"/>
    </source>
</evidence>
<evidence type="ECO:0000256" key="8">
    <source>
        <dbReference type="ARBA" id="ARBA00022840"/>
    </source>
</evidence>
<evidence type="ECO:0000256" key="1">
    <source>
        <dbReference type="ARBA" id="ARBA00004842"/>
    </source>
</evidence>
<dbReference type="EMBL" id="LBNQ01000018">
    <property type="protein sequence ID" value="KKW68627.1"/>
    <property type="molecule type" value="Genomic_DNA"/>
</dbReference>
<protein>
    <recommendedName>
        <fullName evidence="3 11">Shikimate kinase</fullName>
        <shortName evidence="11">SK</shortName>
        <ecNumber evidence="3 11">2.7.1.71</ecNumber>
    </recommendedName>
</protein>
<dbReference type="PATRIC" id="fig|1610491.3.peg.896"/>
<dbReference type="GO" id="GO:0000287">
    <property type="term" value="F:magnesium ion binding"/>
    <property type="evidence" value="ECO:0007669"/>
    <property type="project" value="UniProtKB-UniRule"/>
</dbReference>
<comment type="caution">
    <text evidence="11">Lacks conserved residue(s) required for the propagation of feature annotation.</text>
</comment>
<dbReference type="SUPFAM" id="SSF52540">
    <property type="entry name" value="P-loop containing nucleoside triphosphate hydrolases"/>
    <property type="match status" value="1"/>
</dbReference>
<comment type="similarity">
    <text evidence="2 11">Belongs to the shikimate kinase family.</text>
</comment>
<feature type="binding site" evidence="11">
    <location>
        <position position="7"/>
    </location>
    <ligand>
        <name>Mg(2+)</name>
        <dbReference type="ChEBI" id="CHEBI:18420"/>
    </ligand>
</feature>
<feature type="binding site" evidence="11">
    <location>
        <position position="129"/>
    </location>
    <ligand>
        <name>substrate</name>
    </ligand>
</feature>
<feature type="binding site" evidence="11">
    <location>
        <position position="49"/>
    </location>
    <ligand>
        <name>substrate</name>
    </ligand>
</feature>
<keyword evidence="4 11" id="KW-0028">Amino-acid biosynthesis</keyword>
<dbReference type="GO" id="GO:0004765">
    <property type="term" value="F:shikimate kinase activity"/>
    <property type="evidence" value="ECO:0007669"/>
    <property type="project" value="UniProtKB-UniRule"/>
</dbReference>
<dbReference type="EC" id="2.7.1.71" evidence="3 11"/>
<dbReference type="InterPro" id="IPR023000">
    <property type="entry name" value="Shikimate_kinase_CS"/>
</dbReference>